<protein>
    <submittedName>
        <fullName evidence="2">Uncharacterized protein</fullName>
    </submittedName>
</protein>
<keyword evidence="1" id="KW-1133">Transmembrane helix</keyword>
<keyword evidence="1" id="KW-0812">Transmembrane</keyword>
<keyword evidence="3" id="KW-1185">Reference proteome</keyword>
<evidence type="ECO:0000313" key="2">
    <source>
        <dbReference type="EMBL" id="OKL50591.1"/>
    </source>
</evidence>
<reference evidence="3" key="1">
    <citation type="submission" date="2016-11" db="EMBL/GenBank/DDBJ databases">
        <title>Actinomyces gypaetusis sp. nov. isolated from Gypaetus barbatus in Qinghai Tibet Plateau China.</title>
        <authorList>
            <person name="Meng X."/>
        </authorList>
    </citation>
    <scope>NUCLEOTIDE SEQUENCE [LARGE SCALE GENOMIC DNA]</scope>
    <source>
        <strain evidence="3">DSM 15383</strain>
    </source>
</reference>
<comment type="caution">
    <text evidence="2">The sequence shown here is derived from an EMBL/GenBank/DDBJ whole genome shotgun (WGS) entry which is preliminary data.</text>
</comment>
<organism evidence="2 3">
    <name type="scientific">Boudabousia marimammalium</name>
    <dbReference type="NCBI Taxonomy" id="156892"/>
    <lineage>
        <taxon>Bacteria</taxon>
        <taxon>Bacillati</taxon>
        <taxon>Actinomycetota</taxon>
        <taxon>Actinomycetes</taxon>
        <taxon>Actinomycetales</taxon>
        <taxon>Actinomycetaceae</taxon>
        <taxon>Boudabousia</taxon>
    </lineage>
</organism>
<accession>A0A1Q5PSP0</accession>
<dbReference type="STRING" id="156892.BM477_01115"/>
<dbReference type="EMBL" id="MPDM01000001">
    <property type="protein sequence ID" value="OKL50591.1"/>
    <property type="molecule type" value="Genomic_DNA"/>
</dbReference>
<keyword evidence="1" id="KW-0472">Membrane</keyword>
<dbReference type="AlphaFoldDB" id="A0A1Q5PSP0"/>
<evidence type="ECO:0000313" key="3">
    <source>
        <dbReference type="Proteomes" id="UP000186465"/>
    </source>
</evidence>
<feature type="transmembrane region" description="Helical" evidence="1">
    <location>
        <begin position="12"/>
        <end position="30"/>
    </location>
</feature>
<dbReference type="Proteomes" id="UP000186465">
    <property type="component" value="Unassembled WGS sequence"/>
</dbReference>
<evidence type="ECO:0000256" key="1">
    <source>
        <dbReference type="SAM" id="Phobius"/>
    </source>
</evidence>
<sequence>MFDLFDNTLFNFIVYSGLTLLFLGEAYYKLGIFKPSEEQKNQSFLERWRKASWNTRGLFFTGHLFLIVAVMSLLDVVGLVPID</sequence>
<dbReference type="RefSeq" id="WP_075360829.1">
    <property type="nucleotide sequence ID" value="NZ_MPDM01000001.1"/>
</dbReference>
<feature type="transmembrane region" description="Helical" evidence="1">
    <location>
        <begin position="57"/>
        <end position="82"/>
    </location>
</feature>
<gene>
    <name evidence="2" type="ORF">BM477_01115</name>
</gene>
<proteinExistence type="predicted"/>
<name>A0A1Q5PSP0_9ACTO</name>